<comment type="caution">
    <text evidence="1">The sequence shown here is derived from an EMBL/GenBank/DDBJ whole genome shotgun (WGS) entry which is preliminary data.</text>
</comment>
<sequence>MAEALTITVCSNMGLTGDKVYIQETPDGFEARQAVALFGDYQMTIAELEAIGYDPFHVDFHDNFVRGKGETQQAAIEALEKDAKEMADSLWR</sequence>
<dbReference type="RefSeq" id="WP_069945290.1">
    <property type="nucleotide sequence ID" value="NZ_MIPW01000063.1"/>
</dbReference>
<proteinExistence type="predicted"/>
<evidence type="ECO:0000313" key="2">
    <source>
        <dbReference type="Proteomes" id="UP000095392"/>
    </source>
</evidence>
<dbReference type="Proteomes" id="UP000095392">
    <property type="component" value="Unassembled WGS sequence"/>
</dbReference>
<name>A0AB36FL10_ALTMA</name>
<keyword evidence="2" id="KW-1185">Reference proteome</keyword>
<evidence type="ECO:0000313" key="1">
    <source>
        <dbReference type="EMBL" id="OES24778.1"/>
    </source>
</evidence>
<gene>
    <name evidence="1" type="ORF">BFV95_4537</name>
</gene>
<organism evidence="1 2">
    <name type="scientific">Alteromonas macleodii</name>
    <name type="common">Pseudoalteromonas macleodii</name>
    <dbReference type="NCBI Taxonomy" id="28108"/>
    <lineage>
        <taxon>Bacteria</taxon>
        <taxon>Pseudomonadati</taxon>
        <taxon>Pseudomonadota</taxon>
        <taxon>Gammaproteobacteria</taxon>
        <taxon>Alteromonadales</taxon>
        <taxon>Alteromonadaceae</taxon>
        <taxon>Alteromonas/Salinimonas group</taxon>
        <taxon>Alteromonas</taxon>
    </lineage>
</organism>
<dbReference type="EMBL" id="MIPY01000058">
    <property type="protein sequence ID" value="OES24778.1"/>
    <property type="molecule type" value="Genomic_DNA"/>
</dbReference>
<accession>A0AB36FL10</accession>
<protein>
    <submittedName>
        <fullName evidence="1">Uncharacterized protein</fullName>
    </submittedName>
</protein>
<dbReference type="AlphaFoldDB" id="A0AB36FL10"/>
<reference evidence="1 2" key="1">
    <citation type="submission" date="2016-09" db="EMBL/GenBank/DDBJ databases">
        <title>Draft Genome Sequence of four Alteromonas macleodii strains isolated from copper coupons and grown long-term at elevated copper levels.</title>
        <authorList>
            <person name="Cusick K."/>
            <person name="Dale J."/>
            <person name="Little B."/>
            <person name="Biffinger J."/>
        </authorList>
    </citation>
    <scope>NUCLEOTIDE SEQUENCE [LARGE SCALE GENOMIC DNA]</scope>
    <source>
        <strain evidence="1 2">KCP01</strain>
    </source>
</reference>